<evidence type="ECO:0000313" key="9">
    <source>
        <dbReference type="EMBL" id="CAK0843132.1"/>
    </source>
</evidence>
<evidence type="ECO:0000256" key="8">
    <source>
        <dbReference type="SAM" id="Phobius"/>
    </source>
</evidence>
<organism evidence="9 10">
    <name type="scientific">Prorocentrum cordatum</name>
    <dbReference type="NCBI Taxonomy" id="2364126"/>
    <lineage>
        <taxon>Eukaryota</taxon>
        <taxon>Sar</taxon>
        <taxon>Alveolata</taxon>
        <taxon>Dinophyceae</taxon>
        <taxon>Prorocentrales</taxon>
        <taxon>Prorocentraceae</taxon>
        <taxon>Prorocentrum</taxon>
    </lineage>
</organism>
<sequence>MPVNSLEELVEMLMTGSIDFVGQKRTFDLQFYAIWTSGVIGFIPEGLAASPLAGLGERRGGRGARGRSNGAGAAGTSLIVTLLTLPAWPIWNRNPLEFLPAADKEKAAKKDRQQGGRLLWKGQKRLRWQEEQQGELRRGRPERWQQPPCSPETAPLPARALRPCPCPSPSVASPPPPLFSCPPRLRAMPRTAAPASGRPTWHARKRSLARICRCRR</sequence>
<keyword evidence="10" id="KW-1185">Reference proteome</keyword>
<evidence type="ECO:0000256" key="1">
    <source>
        <dbReference type="ARBA" id="ARBA00004477"/>
    </source>
</evidence>
<gene>
    <name evidence="9" type="ORF">PCOR1329_LOCUS37568</name>
</gene>
<accession>A0ABN9TBQ2</accession>
<feature type="transmembrane region" description="Helical" evidence="8">
    <location>
        <begin position="29"/>
        <end position="49"/>
    </location>
</feature>
<comment type="subcellular location">
    <subcellularLocation>
        <location evidence="1">Endoplasmic reticulum membrane</location>
        <topology evidence="1">Multi-pass membrane protein</topology>
    </subcellularLocation>
</comment>
<evidence type="ECO:0000256" key="5">
    <source>
        <dbReference type="ARBA" id="ARBA00022989"/>
    </source>
</evidence>
<dbReference type="EMBL" id="CAUYUJ010014552">
    <property type="protein sequence ID" value="CAK0843132.1"/>
    <property type="molecule type" value="Genomic_DNA"/>
</dbReference>
<evidence type="ECO:0000256" key="6">
    <source>
        <dbReference type="ARBA" id="ARBA00023136"/>
    </source>
</evidence>
<feature type="region of interest" description="Disordered" evidence="7">
    <location>
        <begin position="130"/>
        <end position="156"/>
    </location>
</feature>
<dbReference type="InterPro" id="IPR009542">
    <property type="entry name" value="Spc1/SPCS1"/>
</dbReference>
<keyword evidence="6 8" id="KW-0472">Membrane</keyword>
<feature type="compositionally biased region" description="Basic and acidic residues" evidence="7">
    <location>
        <begin position="130"/>
        <end position="143"/>
    </location>
</feature>
<protein>
    <submittedName>
        <fullName evidence="9">Uncharacterized protein</fullName>
    </submittedName>
</protein>
<feature type="transmembrane region" description="Helical" evidence="8">
    <location>
        <begin position="70"/>
        <end position="91"/>
    </location>
</feature>
<reference evidence="9" key="1">
    <citation type="submission" date="2023-10" db="EMBL/GenBank/DDBJ databases">
        <authorList>
            <person name="Chen Y."/>
            <person name="Shah S."/>
            <person name="Dougan E. K."/>
            <person name="Thang M."/>
            <person name="Chan C."/>
        </authorList>
    </citation>
    <scope>NUCLEOTIDE SEQUENCE [LARGE SCALE GENOMIC DNA]</scope>
</reference>
<keyword evidence="4" id="KW-0256">Endoplasmic reticulum</keyword>
<dbReference type="Proteomes" id="UP001189429">
    <property type="component" value="Unassembled WGS sequence"/>
</dbReference>
<proteinExistence type="inferred from homology"/>
<evidence type="ECO:0000256" key="4">
    <source>
        <dbReference type="ARBA" id="ARBA00022824"/>
    </source>
</evidence>
<evidence type="ECO:0000256" key="7">
    <source>
        <dbReference type="SAM" id="MobiDB-lite"/>
    </source>
</evidence>
<name>A0ABN9TBQ2_9DINO</name>
<evidence type="ECO:0000256" key="2">
    <source>
        <dbReference type="ARBA" id="ARBA00005245"/>
    </source>
</evidence>
<keyword evidence="3 8" id="KW-0812">Transmembrane</keyword>
<comment type="similarity">
    <text evidence="2">Belongs to the SPCS1 family.</text>
</comment>
<comment type="caution">
    <text evidence="9">The sequence shown here is derived from an EMBL/GenBank/DDBJ whole genome shotgun (WGS) entry which is preliminary data.</text>
</comment>
<keyword evidence="5 8" id="KW-1133">Transmembrane helix</keyword>
<evidence type="ECO:0000313" key="10">
    <source>
        <dbReference type="Proteomes" id="UP001189429"/>
    </source>
</evidence>
<feature type="non-terminal residue" evidence="9">
    <location>
        <position position="216"/>
    </location>
</feature>
<dbReference type="Pfam" id="PF06645">
    <property type="entry name" value="SPC12"/>
    <property type="match status" value="1"/>
</dbReference>
<evidence type="ECO:0000256" key="3">
    <source>
        <dbReference type="ARBA" id="ARBA00022692"/>
    </source>
</evidence>